<evidence type="ECO:0000256" key="1">
    <source>
        <dbReference type="ARBA" id="ARBA00022741"/>
    </source>
</evidence>
<evidence type="ECO:0000256" key="2">
    <source>
        <dbReference type="ARBA" id="ARBA00022840"/>
    </source>
</evidence>
<protein>
    <submittedName>
        <fullName evidence="7">CAMK family protein kinase</fullName>
    </submittedName>
</protein>
<dbReference type="GO" id="GO:0004674">
    <property type="term" value="F:protein serine/threonine kinase activity"/>
    <property type="evidence" value="ECO:0007669"/>
    <property type="project" value="UniProtKB-KW"/>
</dbReference>
<keyword evidence="7" id="KW-0808">Transferase</keyword>
<evidence type="ECO:0000256" key="5">
    <source>
        <dbReference type="SAM" id="MobiDB-lite"/>
    </source>
</evidence>
<dbReference type="Gene3D" id="1.10.510.10">
    <property type="entry name" value="Transferase(Phosphotransferase) domain 1"/>
    <property type="match status" value="1"/>
</dbReference>
<dbReference type="PROSITE" id="PS00108">
    <property type="entry name" value="PROTEIN_KINASE_ST"/>
    <property type="match status" value="1"/>
</dbReference>
<evidence type="ECO:0000256" key="3">
    <source>
        <dbReference type="PROSITE-ProRule" id="PRU10141"/>
    </source>
</evidence>
<organism evidence="7 8">
    <name type="scientific">Tritrichomonas foetus</name>
    <dbReference type="NCBI Taxonomy" id="1144522"/>
    <lineage>
        <taxon>Eukaryota</taxon>
        <taxon>Metamonada</taxon>
        <taxon>Parabasalia</taxon>
        <taxon>Tritrichomonadida</taxon>
        <taxon>Tritrichomonadidae</taxon>
        <taxon>Tritrichomonas</taxon>
    </lineage>
</organism>
<evidence type="ECO:0000256" key="4">
    <source>
        <dbReference type="RuleBase" id="RU000304"/>
    </source>
</evidence>
<dbReference type="InterPro" id="IPR000719">
    <property type="entry name" value="Prot_kinase_dom"/>
</dbReference>
<dbReference type="OrthoDB" id="3256376at2759"/>
<dbReference type="RefSeq" id="XP_068351038.1">
    <property type="nucleotide sequence ID" value="XM_068510472.1"/>
</dbReference>
<dbReference type="GeneID" id="94845176"/>
<reference evidence="7" key="1">
    <citation type="submission" date="2016-10" db="EMBL/GenBank/DDBJ databases">
        <authorList>
            <person name="Benchimol M."/>
            <person name="Almeida L.G."/>
            <person name="Vasconcelos A.T."/>
            <person name="Perreira-Neves A."/>
            <person name="Rosa I.A."/>
            <person name="Tasca T."/>
            <person name="Bogo M.R."/>
            <person name="de Souza W."/>
        </authorList>
    </citation>
    <scope>NUCLEOTIDE SEQUENCE [LARGE SCALE GENOMIC DNA]</scope>
    <source>
        <strain evidence="7">K</strain>
    </source>
</reference>
<keyword evidence="7" id="KW-0418">Kinase</keyword>
<comment type="similarity">
    <text evidence="4">Belongs to the protein kinase superfamily.</text>
</comment>
<feature type="region of interest" description="Disordered" evidence="5">
    <location>
        <begin position="381"/>
        <end position="403"/>
    </location>
</feature>
<name>A0A1J4JK21_9EUKA</name>
<dbReference type="SMART" id="SM00220">
    <property type="entry name" value="S_TKc"/>
    <property type="match status" value="1"/>
</dbReference>
<dbReference type="AlphaFoldDB" id="A0A1J4JK21"/>
<evidence type="ECO:0000313" key="7">
    <source>
        <dbReference type="EMBL" id="OHS97901.1"/>
    </source>
</evidence>
<dbReference type="GO" id="GO:0005524">
    <property type="term" value="F:ATP binding"/>
    <property type="evidence" value="ECO:0007669"/>
    <property type="project" value="UniProtKB-UniRule"/>
</dbReference>
<feature type="binding site" evidence="3">
    <location>
        <position position="59"/>
    </location>
    <ligand>
        <name>ATP</name>
        <dbReference type="ChEBI" id="CHEBI:30616"/>
    </ligand>
</feature>
<sequence>MSENQKEHHNDNETKYFDPFPNLPVMVRQFSLISAIGHGGYGIVYRAINVQYNVDFAVKVIPAPVGITSDSKTRSYEAEVRSLIKLDHPNVIRIYDTFQENGLFFLVLEYCSGGTLEDKIKANGGKPLPLGKQLTICAQIVAALSYCHKMDIAHRDIKTANVLFDQHDRPKIADFGLSSHFEKVPDNKRKLHQFDGSFIYAPPEILRKVEYDPFKADIWSLGVLFYRVATGAYPWPLTNMRDLRAAILHAQYSFLPPSHPFSKIMRYMLMINPSDRISCEELLELNFFQDAQHAQANKTANLIALKKRVSVLGSSAFFAGLSSQKLTTSAVDMHPKQDGDPINGNLPLVHLQNIHSGGSKSLAFLRRKTEGQRMISLQTLKKRTPSTLLSPSSPVPNSPKVFS</sequence>
<keyword evidence="4" id="KW-0723">Serine/threonine-protein kinase</keyword>
<comment type="caution">
    <text evidence="7">The sequence shown here is derived from an EMBL/GenBank/DDBJ whole genome shotgun (WGS) entry which is preliminary data.</text>
</comment>
<dbReference type="PANTHER" id="PTHR24362:SF309">
    <property type="entry name" value="PROTEIN KINASE DOMAIN-CONTAINING PROTEIN"/>
    <property type="match status" value="1"/>
</dbReference>
<dbReference type="PROSITE" id="PS50011">
    <property type="entry name" value="PROTEIN_KINASE_DOM"/>
    <property type="match status" value="1"/>
</dbReference>
<accession>A0A1J4JK21</accession>
<evidence type="ECO:0000313" key="8">
    <source>
        <dbReference type="Proteomes" id="UP000179807"/>
    </source>
</evidence>
<dbReference type="PANTHER" id="PTHR24362">
    <property type="entry name" value="SERINE/THREONINE-PROTEIN KINASE NEK"/>
    <property type="match status" value="1"/>
</dbReference>
<dbReference type="InterPro" id="IPR017441">
    <property type="entry name" value="Protein_kinase_ATP_BS"/>
</dbReference>
<proteinExistence type="inferred from homology"/>
<dbReference type="EMBL" id="MLAK01001087">
    <property type="protein sequence ID" value="OHS97901.1"/>
    <property type="molecule type" value="Genomic_DNA"/>
</dbReference>
<feature type="domain" description="Protein kinase" evidence="6">
    <location>
        <begin position="30"/>
        <end position="288"/>
    </location>
</feature>
<dbReference type="VEuPathDB" id="TrichDB:TRFO_35813"/>
<evidence type="ECO:0000259" key="6">
    <source>
        <dbReference type="PROSITE" id="PS50011"/>
    </source>
</evidence>
<keyword evidence="1 3" id="KW-0547">Nucleotide-binding</keyword>
<dbReference type="Proteomes" id="UP000179807">
    <property type="component" value="Unassembled WGS sequence"/>
</dbReference>
<dbReference type="Pfam" id="PF00069">
    <property type="entry name" value="Pkinase"/>
    <property type="match status" value="1"/>
</dbReference>
<dbReference type="InterPro" id="IPR008271">
    <property type="entry name" value="Ser/Thr_kinase_AS"/>
</dbReference>
<dbReference type="SUPFAM" id="SSF56112">
    <property type="entry name" value="Protein kinase-like (PK-like)"/>
    <property type="match status" value="1"/>
</dbReference>
<dbReference type="PROSITE" id="PS00107">
    <property type="entry name" value="PROTEIN_KINASE_ATP"/>
    <property type="match status" value="1"/>
</dbReference>
<dbReference type="InterPro" id="IPR011009">
    <property type="entry name" value="Kinase-like_dom_sf"/>
</dbReference>
<dbReference type="FunFam" id="1.10.510.10:FF:000571">
    <property type="entry name" value="Maternal embryonic leucine zipper kinase"/>
    <property type="match status" value="1"/>
</dbReference>
<keyword evidence="8" id="KW-1185">Reference proteome</keyword>
<keyword evidence="2 3" id="KW-0067">ATP-binding</keyword>
<gene>
    <name evidence="7" type="ORF">TRFO_35813</name>
</gene>